<evidence type="ECO:0000313" key="10">
    <source>
        <dbReference type="Proteomes" id="UP000443708"/>
    </source>
</evidence>
<comment type="caution">
    <text evidence="6">The sequence shown here is derived from an EMBL/GenBank/DDBJ whole genome shotgun (WGS) entry which is preliminary data.</text>
</comment>
<dbReference type="EMBL" id="CAIIGD010000002">
    <property type="protein sequence ID" value="CAC8199004.1"/>
    <property type="molecule type" value="Genomic_DNA"/>
</dbReference>
<sequence>MKITNIRLKSANKKSVKKLYFLEGIDAIEKIENNYEKKVFLVSILEGIRQYSTQNYKIECDFKKFHYRIFQYYRIIKRKLKETVKNFDEKQVQTLSKIYNKLCNVSDKNNYIGQILEYTYIKYIRTEDSVYKIGHEPIVYHKRKSLHGKESYSNRLLDFVTIENRKTIILCECKANLQREFQGLIKHFNKPFRQKLQLMNHLEDKLKQCHSGNEKPNNFVEIKKVLVTAFAPTNQQNLPRRYQREIPILTISDMKNMVL</sequence>
<dbReference type="AlphaFoldDB" id="A0A659FLB6"/>
<evidence type="ECO:0000313" key="11">
    <source>
        <dbReference type="Proteomes" id="UP000505390"/>
    </source>
</evidence>
<protein>
    <submittedName>
        <fullName evidence="6">Pathogenicity island protein</fullName>
    </submittedName>
</protein>
<evidence type="ECO:0000313" key="9">
    <source>
        <dbReference type="Proteomes" id="UP000442782"/>
    </source>
</evidence>
<gene>
    <name evidence="5" type="ORF">GO793_02370</name>
    <name evidence="6" type="ORF">GO941_03660</name>
    <name evidence="2" type="ORF">SAMEA1029512_00711</name>
    <name evidence="1" type="ORF">SAMEA1029528_00520</name>
    <name evidence="3" type="ORF">SAMEA4008575_00254</name>
    <name evidence="4" type="ORF">SAMEA70146418_00635</name>
</gene>
<dbReference type="EMBL" id="WPVZ01000249">
    <property type="protein sequence ID" value="MVL44585.1"/>
    <property type="molecule type" value="Genomic_DNA"/>
</dbReference>
<evidence type="ECO:0000313" key="3">
    <source>
        <dbReference type="EMBL" id="CAC5773756.1"/>
    </source>
</evidence>
<accession>A0A659FLB6</accession>
<dbReference type="EMBL" id="CACTOE010000004">
    <property type="protein sequence ID" value="CAA4093992.1"/>
    <property type="molecule type" value="Genomic_DNA"/>
</dbReference>
<evidence type="ECO:0000313" key="12">
    <source>
        <dbReference type="Proteomes" id="UP000507112"/>
    </source>
</evidence>
<evidence type="ECO:0000313" key="8">
    <source>
        <dbReference type="Proteomes" id="UP000434412"/>
    </source>
</evidence>
<evidence type="ECO:0000313" key="1">
    <source>
        <dbReference type="EMBL" id="CAA4084748.1"/>
    </source>
</evidence>
<dbReference type="Proteomes" id="UP000443708">
    <property type="component" value="Unassembled WGS sequence"/>
</dbReference>
<dbReference type="EMBL" id="CAIGXB010000001">
    <property type="protein sequence ID" value="CAC5773756.1"/>
    <property type="molecule type" value="Genomic_DNA"/>
</dbReference>
<name>A0A659FLB6_STAAU</name>
<dbReference type="Proteomes" id="UP000442782">
    <property type="component" value="Unassembled WGS sequence"/>
</dbReference>
<reference evidence="7 8" key="1">
    <citation type="submission" date="2019-11" db="EMBL/GenBank/DDBJ databases">
        <title>Implementation of targeted gown and glove precautions to prevent Staphylococcus aureus acquisition in community-based nursing homes.</title>
        <authorList>
            <person name="Stine O.C."/>
        </authorList>
    </citation>
    <scope>NUCLEOTIDE SEQUENCE [LARGE SCALE GENOMIC DNA]</scope>
    <source>
        <strain evidence="6 8">S_2023.LVRQ.AN</strain>
        <strain evidence="5 7">S_4031.LGMP.AI</strain>
    </source>
</reference>
<dbReference type="Proteomes" id="UP000505390">
    <property type="component" value="Unassembled WGS sequence"/>
</dbReference>
<evidence type="ECO:0000313" key="6">
    <source>
        <dbReference type="EMBL" id="MVL44585.1"/>
    </source>
</evidence>
<evidence type="ECO:0000313" key="4">
    <source>
        <dbReference type="EMBL" id="CAC8199004.1"/>
    </source>
</evidence>
<evidence type="ECO:0000313" key="5">
    <source>
        <dbReference type="EMBL" id="MVI54704.1"/>
    </source>
</evidence>
<dbReference type="EMBL" id="WPRH01000171">
    <property type="protein sequence ID" value="MVI54704.1"/>
    <property type="molecule type" value="Genomic_DNA"/>
</dbReference>
<dbReference type="EMBL" id="CACTPI010000002">
    <property type="protein sequence ID" value="CAA4084748.1"/>
    <property type="molecule type" value="Genomic_DNA"/>
</dbReference>
<dbReference type="RefSeq" id="WP_000705255.1">
    <property type="nucleotide sequence ID" value="NZ_BEBO01000002.1"/>
</dbReference>
<dbReference type="Proteomes" id="UP000434412">
    <property type="component" value="Unassembled WGS sequence"/>
</dbReference>
<evidence type="ECO:0000313" key="7">
    <source>
        <dbReference type="Proteomes" id="UP000433366"/>
    </source>
</evidence>
<reference evidence="9 10" key="2">
    <citation type="submission" date="2019-12" db="EMBL/GenBank/DDBJ databases">
        <authorList>
            <consortium name="Pathogen Informatics"/>
        </authorList>
    </citation>
    <scope>NUCLEOTIDE SEQUENCE [LARGE SCALE GENOMIC DNA]</scope>
    <source>
        <strain evidence="4 12">MOS105</strain>
        <strain evidence="1 10">S040_N01_C01</strain>
        <strain evidence="2 9">S087_N01_C01</strain>
        <strain evidence="3 11">SG160</strain>
    </source>
</reference>
<organism evidence="6 8">
    <name type="scientific">Staphylococcus aureus</name>
    <dbReference type="NCBI Taxonomy" id="1280"/>
    <lineage>
        <taxon>Bacteria</taxon>
        <taxon>Bacillati</taxon>
        <taxon>Bacillota</taxon>
        <taxon>Bacilli</taxon>
        <taxon>Bacillales</taxon>
        <taxon>Staphylococcaceae</taxon>
        <taxon>Staphylococcus</taxon>
    </lineage>
</organism>
<evidence type="ECO:0000313" key="2">
    <source>
        <dbReference type="EMBL" id="CAA4093992.1"/>
    </source>
</evidence>
<dbReference type="Proteomes" id="UP000433366">
    <property type="component" value="Unassembled WGS sequence"/>
</dbReference>
<proteinExistence type="predicted"/>
<dbReference type="Proteomes" id="UP000507112">
    <property type="component" value="Unassembled WGS sequence"/>
</dbReference>